<accession>A0A9D5JWP3</accession>
<dbReference type="EMBL" id="WJJP01000356">
    <property type="protein sequence ID" value="MBD3325106.1"/>
    <property type="molecule type" value="Genomic_DNA"/>
</dbReference>
<reference evidence="2" key="1">
    <citation type="submission" date="2019-11" db="EMBL/GenBank/DDBJ databases">
        <title>Microbial mats filling the niche in hypersaline microbial mats.</title>
        <authorList>
            <person name="Wong H.L."/>
            <person name="Macleod F.I."/>
            <person name="White R.A. III"/>
            <person name="Burns B.P."/>
        </authorList>
    </citation>
    <scope>NUCLEOTIDE SEQUENCE</scope>
    <source>
        <strain evidence="2">Rbin_158</strain>
    </source>
</reference>
<keyword evidence="1" id="KW-0175">Coiled coil</keyword>
<dbReference type="Proteomes" id="UP000649604">
    <property type="component" value="Unassembled WGS sequence"/>
</dbReference>
<organism evidence="2 3">
    <name type="scientific">candidate division KSB3 bacterium</name>
    <dbReference type="NCBI Taxonomy" id="2044937"/>
    <lineage>
        <taxon>Bacteria</taxon>
        <taxon>candidate division KSB3</taxon>
    </lineage>
</organism>
<evidence type="ECO:0000313" key="2">
    <source>
        <dbReference type="EMBL" id="MBD3325106.1"/>
    </source>
</evidence>
<name>A0A9D5JWP3_9BACT</name>
<proteinExistence type="predicted"/>
<dbReference type="AlphaFoldDB" id="A0A9D5JWP3"/>
<evidence type="ECO:0000313" key="3">
    <source>
        <dbReference type="Proteomes" id="UP000649604"/>
    </source>
</evidence>
<comment type="caution">
    <text evidence="2">The sequence shown here is derived from an EMBL/GenBank/DDBJ whole genome shotgun (WGS) entry which is preliminary data.</text>
</comment>
<evidence type="ECO:0000256" key="1">
    <source>
        <dbReference type="SAM" id="Coils"/>
    </source>
</evidence>
<sequence>MADLRLVSTRKHQLKPLVEAALANELRLMEAGIRRTEQRLQEFEQKYRLGTQDFIARYENDEMEETLDFDEWIGEFRLLARLREKADTLKDIRFAN</sequence>
<feature type="coiled-coil region" evidence="1">
    <location>
        <begin position="26"/>
        <end position="53"/>
    </location>
</feature>
<gene>
    <name evidence="2" type="ORF">GF339_11015</name>
</gene>
<protein>
    <submittedName>
        <fullName evidence="2">Uncharacterized protein</fullName>
    </submittedName>
</protein>